<feature type="domain" description="Tyrosine-protein phosphatase" evidence="5">
    <location>
        <begin position="605"/>
        <end position="799"/>
    </location>
</feature>
<dbReference type="PANTHER" id="PTHR19134">
    <property type="entry name" value="RECEPTOR-TYPE TYROSINE-PROTEIN PHOSPHATASE"/>
    <property type="match status" value="1"/>
</dbReference>
<dbReference type="SMART" id="SM00181">
    <property type="entry name" value="EGF"/>
    <property type="match status" value="10"/>
</dbReference>
<evidence type="ECO:0000256" key="2">
    <source>
        <dbReference type="ARBA" id="ARBA00013064"/>
    </source>
</evidence>
<evidence type="ECO:0000313" key="7">
    <source>
        <dbReference type="Proteomes" id="UP001164746"/>
    </source>
</evidence>
<name>A0ABY7F5T8_MYAAR</name>
<dbReference type="InterPro" id="IPR050348">
    <property type="entry name" value="Protein-Tyr_Phosphatase"/>
</dbReference>
<gene>
    <name evidence="6" type="ORF">MAR_030652</name>
</gene>
<evidence type="ECO:0000259" key="5">
    <source>
        <dbReference type="PROSITE" id="PS50055"/>
    </source>
</evidence>
<keyword evidence="7" id="KW-1185">Reference proteome</keyword>
<protein>
    <recommendedName>
        <fullName evidence="2">protein-tyrosine-phosphatase</fullName>
        <ecNumber evidence="2">3.1.3.48</ecNumber>
    </recommendedName>
</protein>
<sequence length="820" mass="89886">MTPTGDVDVDGKNDVGSRNIGHQNVHRVTFGGFIETNRMQIKAQHVLLKTVLFGVLFGFYLCGGTQCDSNCTECDTSGSSGVCLTCKDGFYPNQFNCQPCTYPNCKTCSNLSNCDLCEDGYWGESCIGICAVGCVDRKCNTTNGFCSCLTNYYGNKCDGQCSDNCVPSTCVGDSGNCVCKQRYFGAACRSKCGNYCADCTNVTSCSLCETGKFGDTCQSFCQCDGNAECDIVTGECLPCGTDCLSCNNNVCTSCVTGKYGSRCEHTCSSTCYDVCNIEGNCQSCKSGHHGHRCEFECNCEFGCDQLQGQCLNEACPRNCNGSCDVSSQTCNSCNLGYHGTYCNLTCPGKCADSRCYTNGSCLSCEAGYYGNSCNMECKQSCKSNTCRRNDGLCEVCPANCVSCESKSTCTHCRESKYGQICHLSCNDECTYKMCNIKGVCFNCSSLSAFGSYCNLSCNHDCYLSTCDRYTGTCNSCKNNSVFGMFCNEACSQYCLGNECKRGSGVCLNGCSDGYFGTKCDQECSQGCRNNSGTICDLEGACLGGCTEGYVGKRCISGDNKAKTSPQTSGYSPARYDTAANIDIEKRKVKVEEMAAFVAEKTLAYYEEEFDKFSDGLTRSCDVAKLPLNRAKNRYKGLYAYDDTRVKVTGFDTDYINANYIDGFKERNAYIASLGPMSKQMGDFGMFWNMIWQQKVEKIVMVTNLMEDGKEKCEQYWPNVGITINYSGVMVTCQSENEYADFTRRLLLLNDGKSERQLHHLHFTAWPDRGIPEDVTALIEFRHRVLHSPALLGGPTLVHCRPLLSFKKEPFESVAERSKSI</sequence>
<dbReference type="EMBL" id="CP111021">
    <property type="protein sequence ID" value="WAR16058.1"/>
    <property type="molecule type" value="Genomic_DNA"/>
</dbReference>
<evidence type="ECO:0000256" key="4">
    <source>
        <dbReference type="ARBA" id="ARBA00022912"/>
    </source>
</evidence>
<evidence type="ECO:0000313" key="6">
    <source>
        <dbReference type="EMBL" id="WAR16058.1"/>
    </source>
</evidence>
<dbReference type="InterPro" id="IPR029021">
    <property type="entry name" value="Prot-tyrosine_phosphatase-like"/>
</dbReference>
<dbReference type="SUPFAM" id="SSF52799">
    <property type="entry name" value="(Phosphotyrosine protein) phosphatases II"/>
    <property type="match status" value="1"/>
</dbReference>
<dbReference type="InterPro" id="IPR009030">
    <property type="entry name" value="Growth_fac_rcpt_cys_sf"/>
</dbReference>
<dbReference type="EC" id="3.1.3.48" evidence="2"/>
<dbReference type="PROSITE" id="PS50055">
    <property type="entry name" value="TYR_PHOSPHATASE_PTP"/>
    <property type="match status" value="1"/>
</dbReference>
<comment type="similarity">
    <text evidence="1">Belongs to the protein-tyrosine phosphatase family.</text>
</comment>
<dbReference type="InterPro" id="IPR006212">
    <property type="entry name" value="Furin_repeat"/>
</dbReference>
<dbReference type="Gene3D" id="3.90.190.10">
    <property type="entry name" value="Protein tyrosine phosphatase superfamily"/>
    <property type="match status" value="1"/>
</dbReference>
<dbReference type="Pfam" id="PF00102">
    <property type="entry name" value="Y_phosphatase"/>
    <property type="match status" value="1"/>
</dbReference>
<accession>A0ABY7F5T8</accession>
<keyword evidence="4" id="KW-0904">Protein phosphatase</keyword>
<evidence type="ECO:0000256" key="1">
    <source>
        <dbReference type="ARBA" id="ARBA00009580"/>
    </source>
</evidence>
<dbReference type="Proteomes" id="UP001164746">
    <property type="component" value="Chromosome 10"/>
</dbReference>
<reference evidence="6" key="1">
    <citation type="submission" date="2022-11" db="EMBL/GenBank/DDBJ databases">
        <title>Centuries of genome instability and evolution in soft-shell clam transmissible cancer (bioRxiv).</title>
        <authorList>
            <person name="Hart S.F.M."/>
            <person name="Yonemitsu M.A."/>
            <person name="Giersch R.M."/>
            <person name="Beal B.F."/>
            <person name="Arriagada G."/>
            <person name="Davis B.W."/>
            <person name="Ostrander E.A."/>
            <person name="Goff S.P."/>
            <person name="Metzger M.J."/>
        </authorList>
    </citation>
    <scope>NUCLEOTIDE SEQUENCE</scope>
    <source>
        <strain evidence="6">MELC-2E11</strain>
        <tissue evidence="6">Siphon/mantle</tissue>
    </source>
</reference>
<dbReference type="SUPFAM" id="SSF57184">
    <property type="entry name" value="Growth factor receptor domain"/>
    <property type="match status" value="3"/>
</dbReference>
<proteinExistence type="inferred from homology"/>
<dbReference type="InterPro" id="IPR000242">
    <property type="entry name" value="PTP_cat"/>
</dbReference>
<evidence type="ECO:0000256" key="3">
    <source>
        <dbReference type="ARBA" id="ARBA00022801"/>
    </source>
</evidence>
<organism evidence="6 7">
    <name type="scientific">Mya arenaria</name>
    <name type="common">Soft-shell clam</name>
    <dbReference type="NCBI Taxonomy" id="6604"/>
    <lineage>
        <taxon>Eukaryota</taxon>
        <taxon>Metazoa</taxon>
        <taxon>Spiralia</taxon>
        <taxon>Lophotrochozoa</taxon>
        <taxon>Mollusca</taxon>
        <taxon>Bivalvia</taxon>
        <taxon>Autobranchia</taxon>
        <taxon>Heteroconchia</taxon>
        <taxon>Euheterodonta</taxon>
        <taxon>Imparidentia</taxon>
        <taxon>Neoheterodontei</taxon>
        <taxon>Myida</taxon>
        <taxon>Myoidea</taxon>
        <taxon>Myidae</taxon>
        <taxon>Mya</taxon>
    </lineage>
</organism>
<feature type="non-terminal residue" evidence="6">
    <location>
        <position position="820"/>
    </location>
</feature>
<dbReference type="PANTHER" id="PTHR19134:SF562">
    <property type="entry name" value="PROTEIN-TYROSINE-PHOSPHATASE"/>
    <property type="match status" value="1"/>
</dbReference>
<keyword evidence="3" id="KW-0378">Hydrolase</keyword>
<dbReference type="InterPro" id="IPR000742">
    <property type="entry name" value="EGF"/>
</dbReference>
<dbReference type="SMART" id="SM00261">
    <property type="entry name" value="FU"/>
    <property type="match status" value="3"/>
</dbReference>
<dbReference type="PRINTS" id="PR00700">
    <property type="entry name" value="PRTYPHPHTASE"/>
</dbReference>
<dbReference type="CDD" id="cd00047">
    <property type="entry name" value="PTPc"/>
    <property type="match status" value="1"/>
</dbReference>
<dbReference type="SMART" id="SM00194">
    <property type="entry name" value="PTPc"/>
    <property type="match status" value="1"/>
</dbReference>